<reference evidence="2" key="1">
    <citation type="journal article" date="2023" name="Nat. Plants">
        <title>Single-cell RNA sequencing provides a high-resolution roadmap for understanding the multicellular compartmentation of specialized metabolism.</title>
        <authorList>
            <person name="Sun S."/>
            <person name="Shen X."/>
            <person name="Li Y."/>
            <person name="Li Y."/>
            <person name="Wang S."/>
            <person name="Li R."/>
            <person name="Zhang H."/>
            <person name="Shen G."/>
            <person name="Guo B."/>
            <person name="Wei J."/>
            <person name="Xu J."/>
            <person name="St-Pierre B."/>
            <person name="Chen S."/>
            <person name="Sun C."/>
        </authorList>
    </citation>
    <scope>NUCLEOTIDE SEQUENCE [LARGE SCALE GENOMIC DNA]</scope>
</reference>
<keyword evidence="2" id="KW-1185">Reference proteome</keyword>
<accession>A0ACC0ACK0</accession>
<dbReference type="EMBL" id="CM044706">
    <property type="protein sequence ID" value="KAI5657707.1"/>
    <property type="molecule type" value="Genomic_DNA"/>
</dbReference>
<sequence length="713" mass="82616">MNIRPDKFVRFQDWKSEKSSDGGYPNEERGRFGKFRRTLNSVSSIFHGHFGSGYGRINSLRESLKSFSLATLLPRELGHGKKILDPQGTFLQKWNKIFVLSCIIAVSLDPLFFYIPIIDDDKKCLTLDRTLQTTASVLRSFTDIFYLIHIIFQFRTGFIAPSSRVFGRGVLVDDSWAIAKRYLSSYFWIDILAVLPLPQAVILIIIPRMRGARSLNTKNLLKFVVFFQYIPRVLRVYPLYKEVTRTSGILTETAWAGAAFNLFLYMLASHVMGAFWYLFSIERETICWQRACGNQTACRHASLYCGDDHTGFKTLLNDSCPIQQPDPELFDFGIFLDALQSGVVESTDFPQKFFYCFWWGLQNLSSLGQNLKTSTFVWEICFAVFISISGLVLFSFLIGNMQTYLQSTTLRLEEMRVKRRDAEQWMSHRLLPENLRERIRRYEQYKWQETRGVDEENLIQNLPKDLRRDIKRHLCLALLMRVPMFEKMDEQLLDALCDRLKPVLYTEDSYIVREGDPVDEMLFIMRGKLLTVTTNGGRTGFFNSDYLKAGDFCGEELLTWALDPHSSSNLPISTRTVQALSEVEAFALVADDLKFVASQFRRLHSKQLRHTFRFYSQQWRTWAACFIQAAWRRHCRKKLEESLREEEDRLQNALAKDGGTSPSLGATIYASRFAANILRAIRRNGTSRKSRMVERVSPIMPQKPAEPDFTDER</sequence>
<evidence type="ECO:0000313" key="2">
    <source>
        <dbReference type="Proteomes" id="UP001060085"/>
    </source>
</evidence>
<evidence type="ECO:0000313" key="1">
    <source>
        <dbReference type="EMBL" id="KAI5657707.1"/>
    </source>
</evidence>
<dbReference type="Proteomes" id="UP001060085">
    <property type="component" value="Linkage Group LG06"/>
</dbReference>
<protein>
    <submittedName>
        <fullName evidence="1">Uncharacterized protein</fullName>
    </submittedName>
</protein>
<gene>
    <name evidence="1" type="ORF">M9H77_26500</name>
</gene>
<proteinExistence type="predicted"/>
<comment type="caution">
    <text evidence="1">The sequence shown here is derived from an EMBL/GenBank/DDBJ whole genome shotgun (WGS) entry which is preliminary data.</text>
</comment>
<organism evidence="1 2">
    <name type="scientific">Catharanthus roseus</name>
    <name type="common">Madagascar periwinkle</name>
    <name type="synonym">Vinca rosea</name>
    <dbReference type="NCBI Taxonomy" id="4058"/>
    <lineage>
        <taxon>Eukaryota</taxon>
        <taxon>Viridiplantae</taxon>
        <taxon>Streptophyta</taxon>
        <taxon>Embryophyta</taxon>
        <taxon>Tracheophyta</taxon>
        <taxon>Spermatophyta</taxon>
        <taxon>Magnoliopsida</taxon>
        <taxon>eudicotyledons</taxon>
        <taxon>Gunneridae</taxon>
        <taxon>Pentapetalae</taxon>
        <taxon>asterids</taxon>
        <taxon>lamiids</taxon>
        <taxon>Gentianales</taxon>
        <taxon>Apocynaceae</taxon>
        <taxon>Rauvolfioideae</taxon>
        <taxon>Vinceae</taxon>
        <taxon>Catharanthinae</taxon>
        <taxon>Catharanthus</taxon>
    </lineage>
</organism>
<name>A0ACC0ACK0_CATRO</name>